<proteinExistence type="predicted"/>
<keyword evidence="2" id="KW-0472">Membrane</keyword>
<feature type="region of interest" description="Disordered" evidence="1">
    <location>
        <begin position="122"/>
        <end position="194"/>
    </location>
</feature>
<name>A0A368VHJ0_9ACTN</name>
<feature type="transmembrane region" description="Helical" evidence="2">
    <location>
        <begin position="66"/>
        <end position="85"/>
    </location>
</feature>
<dbReference type="OrthoDB" id="5198412at2"/>
<accession>A0A368VHJ0</accession>
<evidence type="ECO:0000256" key="1">
    <source>
        <dbReference type="SAM" id="MobiDB-lite"/>
    </source>
</evidence>
<reference evidence="3 4" key="1">
    <citation type="submission" date="2018-07" db="EMBL/GenBank/DDBJ databases">
        <title>Genomic Encyclopedia of Type Strains, Phase III (KMG-III): the genomes of soil and plant-associated and newly described type strains.</title>
        <authorList>
            <person name="Whitman W."/>
        </authorList>
    </citation>
    <scope>NUCLEOTIDE SEQUENCE [LARGE SCALE GENOMIC DNA]</scope>
    <source>
        <strain evidence="3 4">CECT 8575</strain>
    </source>
</reference>
<evidence type="ECO:0000313" key="4">
    <source>
        <dbReference type="Proteomes" id="UP000253495"/>
    </source>
</evidence>
<comment type="caution">
    <text evidence="3">The sequence shown here is derived from an EMBL/GenBank/DDBJ whole genome shotgun (WGS) entry which is preliminary data.</text>
</comment>
<keyword evidence="4" id="KW-1185">Reference proteome</keyword>
<dbReference type="RefSeq" id="WP_114455048.1">
    <property type="nucleotide sequence ID" value="NZ_QPJC01000022.1"/>
</dbReference>
<dbReference type="AlphaFoldDB" id="A0A368VHJ0"/>
<organism evidence="3 4">
    <name type="scientific">Halopolyspora algeriensis</name>
    <dbReference type="NCBI Taxonomy" id="1500506"/>
    <lineage>
        <taxon>Bacteria</taxon>
        <taxon>Bacillati</taxon>
        <taxon>Actinomycetota</taxon>
        <taxon>Actinomycetes</taxon>
        <taxon>Actinomycetes incertae sedis</taxon>
        <taxon>Halopolyspora</taxon>
    </lineage>
</organism>
<keyword evidence="2" id="KW-1133">Transmembrane helix</keyword>
<dbReference type="Proteomes" id="UP000253495">
    <property type="component" value="Unassembled WGS sequence"/>
</dbReference>
<protein>
    <recommendedName>
        <fullName evidence="5">DUF2637 domain-containing protein</fullName>
    </recommendedName>
</protein>
<feature type="compositionally biased region" description="Pro residues" evidence="1">
    <location>
        <begin position="146"/>
        <end position="163"/>
    </location>
</feature>
<feature type="compositionally biased region" description="Low complexity" evidence="1">
    <location>
        <begin position="164"/>
        <end position="183"/>
    </location>
</feature>
<evidence type="ECO:0000313" key="3">
    <source>
        <dbReference type="EMBL" id="RCW38471.1"/>
    </source>
</evidence>
<sequence>MIRRIGLFAVTIGALALSFNGQVAAVAPLLGDGFAVVFALTFDLGTLLALHEVTSAAVAATRRWSWVALFLAGGTALGLNTWHALESGLLPAPAAVAVGAGPVVLAWVLSHMVALTLAEQPASVSTESTEPGPETSGEPVEALPKMPEPAPVPPEPEALPEPEPLASEAVPEVPEAEVQPETAPDVEADDPREQARELLRSGEVISGKALGERFGRSDSWGRAQIRAVKAERPHLVAVEK</sequence>
<gene>
    <name evidence="3" type="ORF">DFQ14_12214</name>
</gene>
<feature type="transmembrane region" description="Helical" evidence="2">
    <location>
        <begin position="35"/>
        <end position="54"/>
    </location>
</feature>
<keyword evidence="2" id="KW-0812">Transmembrane</keyword>
<evidence type="ECO:0000256" key="2">
    <source>
        <dbReference type="SAM" id="Phobius"/>
    </source>
</evidence>
<dbReference type="EMBL" id="QPJC01000022">
    <property type="protein sequence ID" value="RCW38471.1"/>
    <property type="molecule type" value="Genomic_DNA"/>
</dbReference>
<feature type="transmembrane region" description="Helical" evidence="2">
    <location>
        <begin position="91"/>
        <end position="109"/>
    </location>
</feature>
<evidence type="ECO:0008006" key="5">
    <source>
        <dbReference type="Google" id="ProtNLM"/>
    </source>
</evidence>